<dbReference type="RefSeq" id="WP_203800390.1">
    <property type="nucleotide sequence ID" value="NZ_BAAAQE010000034.1"/>
</dbReference>
<gene>
    <name evidence="1" type="ORF">Aco03nite_059170</name>
</gene>
<accession>A0ABQ3XGC0</accession>
<name>A0ABQ3XGC0_9ACTN</name>
<proteinExistence type="predicted"/>
<comment type="caution">
    <text evidence="1">The sequence shown here is derived from an EMBL/GenBank/DDBJ whole genome shotgun (WGS) entry which is preliminary data.</text>
</comment>
<evidence type="ECO:0000313" key="2">
    <source>
        <dbReference type="Proteomes" id="UP000612282"/>
    </source>
</evidence>
<organism evidence="1 2">
    <name type="scientific">Actinoplanes couchii</name>
    <dbReference type="NCBI Taxonomy" id="403638"/>
    <lineage>
        <taxon>Bacteria</taxon>
        <taxon>Bacillati</taxon>
        <taxon>Actinomycetota</taxon>
        <taxon>Actinomycetes</taxon>
        <taxon>Micromonosporales</taxon>
        <taxon>Micromonosporaceae</taxon>
        <taxon>Actinoplanes</taxon>
    </lineage>
</organism>
<protein>
    <submittedName>
        <fullName evidence="1">Uncharacterized protein</fullName>
    </submittedName>
</protein>
<dbReference type="Proteomes" id="UP000612282">
    <property type="component" value="Unassembled WGS sequence"/>
</dbReference>
<dbReference type="PROSITE" id="PS51257">
    <property type="entry name" value="PROKAR_LIPOPROTEIN"/>
    <property type="match status" value="1"/>
</dbReference>
<reference evidence="1 2" key="1">
    <citation type="submission" date="2021-01" db="EMBL/GenBank/DDBJ databases">
        <title>Whole genome shotgun sequence of Actinoplanes couchii NBRC 106145.</title>
        <authorList>
            <person name="Komaki H."/>
            <person name="Tamura T."/>
        </authorList>
    </citation>
    <scope>NUCLEOTIDE SEQUENCE [LARGE SCALE GENOMIC DNA]</scope>
    <source>
        <strain evidence="1 2">NBRC 106145</strain>
    </source>
</reference>
<keyword evidence="2" id="KW-1185">Reference proteome</keyword>
<evidence type="ECO:0000313" key="1">
    <source>
        <dbReference type="EMBL" id="GID57513.1"/>
    </source>
</evidence>
<sequence>MILRVGDVAVGPLPGGGFGACQVSGVDTETITIHALDHVAASPPSLEDLRDAGPARLDHHRSELLAQVSVFREDEAPPPDLDWIGNLPVPAGVPSSVESYARWSWPLSQLAVQRDWDRLPEAARAGYREFPGAERFPAGLSDWSFLDRITWCTEIAWSGPDRGLTAALAAHPLITRLHWDSAPAEVDLRATAIRDLHIHGDGVRSIRLPAGAHTLELDSARARTTDAHDDARARATDAHDDARACTADAHDNVQARVVDAHDSVQVCTVDAHDDGRWLALTLLGATRAPAGLQQVREVSLRGAGVLSASALTGLAAPHTLRLSWSEPPGRLDDPGHLTGLPGLRLITMTGAFGVPAEALPALPLLKLLDVDGVPESVAAALRDRFEGTGVTLVLRGAKGDEWLVAHLDNPFRDWADESVPAGTAACEAYATALRAIDGIGSPGEAEPILRTLVETLNDLDMEYEFIDTIRREEAGDAFSVLAGRAGVPDATAGEWFDEWRDF</sequence>
<dbReference type="EMBL" id="BOMG01000073">
    <property type="protein sequence ID" value="GID57513.1"/>
    <property type="molecule type" value="Genomic_DNA"/>
</dbReference>